<feature type="domain" description="SusE outer membrane protein" evidence="2">
    <location>
        <begin position="37"/>
        <end position="128"/>
    </location>
</feature>
<dbReference type="InterPro" id="IPR025970">
    <property type="entry name" value="SusE"/>
</dbReference>
<protein>
    <submittedName>
        <fullName evidence="3">SusF/SusE family outer membrane protein</fullName>
    </submittedName>
</protein>
<dbReference type="Proteomes" id="UP000468581">
    <property type="component" value="Unassembled WGS sequence"/>
</dbReference>
<name>A0A6P0UNU8_9FLAO</name>
<evidence type="ECO:0000259" key="2">
    <source>
        <dbReference type="Pfam" id="PF14292"/>
    </source>
</evidence>
<reference evidence="3 4" key="1">
    <citation type="submission" date="2020-01" db="EMBL/GenBank/DDBJ databases">
        <title>Leptobacterium flavescens.</title>
        <authorList>
            <person name="Wang G."/>
        </authorList>
    </citation>
    <scope>NUCLEOTIDE SEQUENCE [LARGE SCALE GENOMIC DNA]</scope>
    <source>
        <strain evidence="3 4">KCTC 22160</strain>
    </source>
</reference>
<evidence type="ECO:0000313" key="3">
    <source>
        <dbReference type="EMBL" id="NER14647.1"/>
    </source>
</evidence>
<feature type="signal peptide" evidence="1">
    <location>
        <begin position="1"/>
        <end position="21"/>
    </location>
</feature>
<dbReference type="Pfam" id="PF14292">
    <property type="entry name" value="SusE"/>
    <property type="match status" value="1"/>
</dbReference>
<dbReference type="Gene3D" id="2.60.40.3620">
    <property type="match status" value="2"/>
</dbReference>
<organism evidence="3 4">
    <name type="scientific">Leptobacterium flavescens</name>
    <dbReference type="NCBI Taxonomy" id="472055"/>
    <lineage>
        <taxon>Bacteria</taxon>
        <taxon>Pseudomonadati</taxon>
        <taxon>Bacteroidota</taxon>
        <taxon>Flavobacteriia</taxon>
        <taxon>Flavobacteriales</taxon>
        <taxon>Flavobacteriaceae</taxon>
        <taxon>Leptobacterium</taxon>
    </lineage>
</organism>
<evidence type="ECO:0000313" key="4">
    <source>
        <dbReference type="Proteomes" id="UP000468581"/>
    </source>
</evidence>
<keyword evidence="1" id="KW-0732">Signal</keyword>
<gene>
    <name evidence="3" type="ORF">GWK08_14420</name>
</gene>
<dbReference type="EMBL" id="JAABOO010000003">
    <property type="protein sequence ID" value="NER14647.1"/>
    <property type="molecule type" value="Genomic_DNA"/>
</dbReference>
<sequence>MKKILATLVILAALTTNWSCSDDDREPVAALQELPELLVDFGANTYVLTEQTVNNLAVSLIWSAADFGFPAQVNYTVQGDMADGDFSEPISFGTTTETFFNITVGQLNDAALGMGLTPFEEGQMAIRVVGVISDNVAPAPTETVVLNVTPFTFATEPEPARLAVPGDHQGWNPDPNAVEFVPFLQASSATTTDFEGFVELNNEFKFVGANDDGNFVWGNIDWGDASGTNGSYTQVLTDDGEGNCGTGTVGGPGYYLVRANTEDLTYSLEKTEWGIIGNATPTGWDSDTDMTYDPVARVWTITIDLVQQDAPDNGLKFRANDDWAINIGDTGADGIMEFGGDNIGVPEDGNYTVVLDLSNPRQYTYTLTKN</sequence>
<proteinExistence type="predicted"/>
<keyword evidence="4" id="KW-1185">Reference proteome</keyword>
<evidence type="ECO:0000256" key="1">
    <source>
        <dbReference type="SAM" id="SignalP"/>
    </source>
</evidence>
<dbReference type="CDD" id="cd12967">
    <property type="entry name" value="CBM_SusE-F_like_u1"/>
    <property type="match status" value="1"/>
</dbReference>
<feature type="chain" id="PRO_5026744172" evidence="1">
    <location>
        <begin position="22"/>
        <end position="370"/>
    </location>
</feature>
<dbReference type="AlphaFoldDB" id="A0A6P0UNU8"/>
<dbReference type="RefSeq" id="WP_163607931.1">
    <property type="nucleotide sequence ID" value="NZ_JAABOO010000003.1"/>
</dbReference>
<dbReference type="CDD" id="cd12956">
    <property type="entry name" value="CBM_SusE-F_like"/>
    <property type="match status" value="1"/>
</dbReference>
<accession>A0A6P0UNU8</accession>
<comment type="caution">
    <text evidence="3">The sequence shown here is derived from an EMBL/GenBank/DDBJ whole genome shotgun (WGS) entry which is preliminary data.</text>
</comment>